<keyword evidence="3" id="KW-1185">Reference proteome</keyword>
<sequence length="167" mass="18401">MTIFPERHELVTQLETAEFSAFCRVGSSSLRLHQHIRAPIWAALVFSFAWFYWRRLYLVGSLMLMLPVLISTLDIYGRGPLAVNGALVVGCLVLPPFMARRLYAIAFLQRSNRASRLGLSTSNRIAYLEAAGGTSWLGGLLAGGMWVAFAVAILHSLLPHLGGVFLP</sequence>
<evidence type="ECO:0000313" key="3">
    <source>
        <dbReference type="Proteomes" id="UP000585665"/>
    </source>
</evidence>
<dbReference type="RefSeq" id="WP_176614890.1">
    <property type="nucleotide sequence ID" value="NZ_JABXXR010000259.1"/>
</dbReference>
<keyword evidence="1" id="KW-0472">Membrane</keyword>
<organism evidence="2 3">
    <name type="scientific">Ameyamaea chiangmaiensis</name>
    <dbReference type="NCBI Taxonomy" id="442969"/>
    <lineage>
        <taxon>Bacteria</taxon>
        <taxon>Pseudomonadati</taxon>
        <taxon>Pseudomonadota</taxon>
        <taxon>Alphaproteobacteria</taxon>
        <taxon>Acetobacterales</taxon>
        <taxon>Acetobacteraceae</taxon>
        <taxon>Ameyamaea</taxon>
    </lineage>
</organism>
<accession>A0A850PIL4</accession>
<keyword evidence="1" id="KW-0812">Transmembrane</keyword>
<keyword evidence="1" id="KW-1133">Transmembrane helix</keyword>
<feature type="transmembrane region" description="Helical" evidence="1">
    <location>
        <begin position="82"/>
        <end position="104"/>
    </location>
</feature>
<comment type="caution">
    <text evidence="2">The sequence shown here is derived from an EMBL/GenBank/DDBJ whole genome shotgun (WGS) entry which is preliminary data.</text>
</comment>
<name>A0A850PIL4_9PROT</name>
<protein>
    <submittedName>
        <fullName evidence="2">DUF2628 domain-containing protein</fullName>
    </submittedName>
</protein>
<reference evidence="2 3" key="1">
    <citation type="submission" date="2020-06" db="EMBL/GenBank/DDBJ databases">
        <title>Description of novel acetic acid bacteria.</title>
        <authorList>
            <person name="Sombolestani A."/>
        </authorList>
    </citation>
    <scope>NUCLEOTIDE SEQUENCE [LARGE SCALE GENOMIC DNA]</scope>
    <source>
        <strain evidence="2 3">LMG 27010</strain>
    </source>
</reference>
<gene>
    <name evidence="2" type="ORF">HUK82_16080</name>
</gene>
<dbReference type="AlphaFoldDB" id="A0A850PIL4"/>
<feature type="transmembrane region" description="Helical" evidence="1">
    <location>
        <begin position="36"/>
        <end position="53"/>
    </location>
</feature>
<proteinExistence type="predicted"/>
<feature type="transmembrane region" description="Helical" evidence="1">
    <location>
        <begin position="58"/>
        <end position="76"/>
    </location>
</feature>
<evidence type="ECO:0000313" key="2">
    <source>
        <dbReference type="EMBL" id="NVN42066.1"/>
    </source>
</evidence>
<feature type="transmembrane region" description="Helical" evidence="1">
    <location>
        <begin position="125"/>
        <end position="158"/>
    </location>
</feature>
<dbReference type="EMBL" id="JABXXR010000259">
    <property type="protein sequence ID" value="NVN42066.1"/>
    <property type="molecule type" value="Genomic_DNA"/>
</dbReference>
<dbReference type="Proteomes" id="UP000585665">
    <property type="component" value="Unassembled WGS sequence"/>
</dbReference>
<evidence type="ECO:0000256" key="1">
    <source>
        <dbReference type="SAM" id="Phobius"/>
    </source>
</evidence>